<dbReference type="GO" id="GO:0055129">
    <property type="term" value="P:L-proline biosynthetic process"/>
    <property type="evidence" value="ECO:0007669"/>
    <property type="project" value="UniProtKB-UniRule"/>
</dbReference>
<dbReference type="Gene3D" id="3.40.309.10">
    <property type="entry name" value="Aldehyde Dehydrogenase, Chain A, domain 2"/>
    <property type="match status" value="1"/>
</dbReference>
<evidence type="ECO:0000313" key="10">
    <source>
        <dbReference type="EMBL" id="EFI35646.1"/>
    </source>
</evidence>
<dbReference type="Pfam" id="PF00171">
    <property type="entry name" value="Aldedh"/>
    <property type="match status" value="1"/>
</dbReference>
<keyword evidence="2 7" id="KW-0028">Amino-acid biosynthesis</keyword>
<reference evidence="10" key="1">
    <citation type="submission" date="2010-05" db="EMBL/GenBank/DDBJ databases">
        <title>The draft genome of Desulfonatronospira thiodismutans ASO3-1.</title>
        <authorList>
            <consortium name="US DOE Joint Genome Institute (JGI-PGF)"/>
            <person name="Lucas S."/>
            <person name="Copeland A."/>
            <person name="Lapidus A."/>
            <person name="Cheng J.-F."/>
            <person name="Bruce D."/>
            <person name="Goodwin L."/>
            <person name="Pitluck S."/>
            <person name="Chertkov O."/>
            <person name="Brettin T."/>
            <person name="Detter J.C."/>
            <person name="Han C."/>
            <person name="Land M.L."/>
            <person name="Hauser L."/>
            <person name="Kyrpides N."/>
            <person name="Mikhailova N."/>
            <person name="Muyzer G."/>
            <person name="Woyke T."/>
        </authorList>
    </citation>
    <scope>NUCLEOTIDE SEQUENCE [LARGE SCALE GENOMIC DNA]</scope>
    <source>
        <strain evidence="10">ASO3-1</strain>
    </source>
</reference>
<dbReference type="UniPathway" id="UPA00098">
    <property type="reaction ID" value="UER00360"/>
</dbReference>
<dbReference type="RefSeq" id="WP_008868775.1">
    <property type="nucleotide sequence ID" value="NZ_ACJN02000001.1"/>
</dbReference>
<dbReference type="FunFam" id="3.40.309.10:FF:000006">
    <property type="entry name" value="Gamma-glutamyl phosphate reductase"/>
    <property type="match status" value="1"/>
</dbReference>
<dbReference type="EC" id="1.2.1.41" evidence="7"/>
<dbReference type="GO" id="GO:0005737">
    <property type="term" value="C:cytoplasm"/>
    <property type="evidence" value="ECO:0007669"/>
    <property type="project" value="UniProtKB-SubCell"/>
</dbReference>
<dbReference type="OrthoDB" id="9809970at2"/>
<comment type="pathway">
    <text evidence="1 7">Amino-acid biosynthesis; L-proline biosynthesis; L-glutamate 5-semialdehyde from L-glutamate: step 2/2.</text>
</comment>
<dbReference type="EMBL" id="ACJN02000001">
    <property type="protein sequence ID" value="EFI35646.1"/>
    <property type="molecule type" value="Genomic_DNA"/>
</dbReference>
<feature type="region of interest" description="Disordered" evidence="8">
    <location>
        <begin position="1"/>
        <end position="23"/>
    </location>
</feature>
<evidence type="ECO:0000313" key="11">
    <source>
        <dbReference type="Proteomes" id="UP000005496"/>
    </source>
</evidence>
<dbReference type="PANTHER" id="PTHR11063:SF8">
    <property type="entry name" value="DELTA-1-PYRROLINE-5-CARBOXYLATE SYNTHASE"/>
    <property type="match status" value="1"/>
</dbReference>
<dbReference type="AlphaFoldDB" id="D6SLT5"/>
<comment type="similarity">
    <text evidence="7">Belongs to the gamma-glutamyl phosphate reductase family.</text>
</comment>
<comment type="subcellular location">
    <subcellularLocation>
        <location evidence="7">Cytoplasm</location>
    </subcellularLocation>
</comment>
<evidence type="ECO:0000259" key="9">
    <source>
        <dbReference type="Pfam" id="PF00171"/>
    </source>
</evidence>
<evidence type="ECO:0000256" key="2">
    <source>
        <dbReference type="ARBA" id="ARBA00022605"/>
    </source>
</evidence>
<dbReference type="GO" id="GO:0050661">
    <property type="term" value="F:NADP binding"/>
    <property type="evidence" value="ECO:0007669"/>
    <property type="project" value="InterPro"/>
</dbReference>
<name>D6SLT5_9BACT</name>
<feature type="domain" description="Aldehyde dehydrogenase" evidence="9">
    <location>
        <begin position="4"/>
        <end position="282"/>
    </location>
</feature>
<dbReference type="PIRSF" id="PIRSF000151">
    <property type="entry name" value="GPR"/>
    <property type="match status" value="1"/>
</dbReference>
<dbReference type="CDD" id="cd07079">
    <property type="entry name" value="ALDH_F18-19_ProA-GPR"/>
    <property type="match status" value="1"/>
</dbReference>
<dbReference type="GO" id="GO:0004350">
    <property type="term" value="F:glutamate-5-semialdehyde dehydrogenase activity"/>
    <property type="evidence" value="ECO:0007669"/>
    <property type="project" value="UniProtKB-UniRule"/>
</dbReference>
<dbReference type="InterPro" id="IPR015590">
    <property type="entry name" value="Aldehyde_DH_dom"/>
</dbReference>
<dbReference type="Proteomes" id="UP000005496">
    <property type="component" value="Unassembled WGS sequence"/>
</dbReference>
<keyword evidence="7" id="KW-0963">Cytoplasm</keyword>
<keyword evidence="4 7" id="KW-0521">NADP</keyword>
<evidence type="ECO:0000256" key="5">
    <source>
        <dbReference type="ARBA" id="ARBA00023002"/>
    </source>
</evidence>
<comment type="catalytic activity">
    <reaction evidence="6 7">
        <text>L-glutamate 5-semialdehyde + phosphate + NADP(+) = L-glutamyl 5-phosphate + NADPH + H(+)</text>
        <dbReference type="Rhea" id="RHEA:19541"/>
        <dbReference type="ChEBI" id="CHEBI:15378"/>
        <dbReference type="ChEBI" id="CHEBI:43474"/>
        <dbReference type="ChEBI" id="CHEBI:57783"/>
        <dbReference type="ChEBI" id="CHEBI:58066"/>
        <dbReference type="ChEBI" id="CHEBI:58274"/>
        <dbReference type="ChEBI" id="CHEBI:58349"/>
        <dbReference type="EC" id="1.2.1.41"/>
    </reaction>
</comment>
<comment type="function">
    <text evidence="7">Catalyzes the NADPH-dependent reduction of L-glutamate 5-phosphate into L-glutamate 5-semialdehyde and phosphate. The product spontaneously undergoes cyclization to form 1-pyrroline-5-carboxylate.</text>
</comment>
<proteinExistence type="inferred from homology"/>
<dbReference type="NCBIfam" id="TIGR00407">
    <property type="entry name" value="proA"/>
    <property type="match status" value="1"/>
</dbReference>
<dbReference type="InterPro" id="IPR012134">
    <property type="entry name" value="Glu-5-SA_DH"/>
</dbReference>
<evidence type="ECO:0000256" key="4">
    <source>
        <dbReference type="ARBA" id="ARBA00022857"/>
    </source>
</evidence>
<keyword evidence="3 7" id="KW-0641">Proline biosynthesis</keyword>
<evidence type="ECO:0000256" key="6">
    <source>
        <dbReference type="ARBA" id="ARBA00049024"/>
    </source>
</evidence>
<dbReference type="InterPro" id="IPR016162">
    <property type="entry name" value="Ald_DH_N"/>
</dbReference>
<dbReference type="InterPro" id="IPR016163">
    <property type="entry name" value="Ald_DH_C"/>
</dbReference>
<keyword evidence="11" id="KW-1185">Reference proteome</keyword>
<dbReference type="InterPro" id="IPR000965">
    <property type="entry name" value="GPR_dom"/>
</dbReference>
<dbReference type="NCBIfam" id="NF001221">
    <property type="entry name" value="PRK00197.1"/>
    <property type="match status" value="1"/>
</dbReference>
<evidence type="ECO:0000256" key="1">
    <source>
        <dbReference type="ARBA" id="ARBA00004985"/>
    </source>
</evidence>
<dbReference type="InterPro" id="IPR016161">
    <property type="entry name" value="Ald_DH/histidinol_DH"/>
</dbReference>
<accession>D6SLT5</accession>
<dbReference type="eggNOG" id="COG0014">
    <property type="taxonomic scope" value="Bacteria"/>
</dbReference>
<dbReference type="SUPFAM" id="SSF53720">
    <property type="entry name" value="ALDH-like"/>
    <property type="match status" value="1"/>
</dbReference>
<sequence length="419" mass="45305">MSLEQQVKDVSRKARDAGRLMARADSEKKNRALEILADLLEQNSAKIFEANIKDIQEAETRGLDKARVERLKLDSGAVKSMAGACREVAAMHDPVGEIESMHKRPSGITVGRMRIPLGVVAIIYESRPNVTIDAAILCLKAGNAIILRGGSEAANSNEALAGLISTALAQSGLPESGVCCLPSTDREAVRIMLKQDDCIDVVIPRGGEGLIRAVVQDATMPVLKHYKGVCHIYVHNDADLDRAVDIIQNAKVQRPGVCNALECLLVHSDVAGNFLPRLSYRLAGDQVEYRACERSLPLLGDAARPASPEDFGCEFLSLTMAVRVVDSQDQAQEHIDKYGSGHSEAILTRDYSSSMRFMREVDASAVFVNASTRFNDGGQFGLGAEIGISTSKLHAYGPMGVRELTSTKFVVLGEGQIRC</sequence>
<evidence type="ECO:0000256" key="7">
    <source>
        <dbReference type="HAMAP-Rule" id="MF_00412"/>
    </source>
</evidence>
<dbReference type="HAMAP" id="MF_00412">
    <property type="entry name" value="ProA"/>
    <property type="match status" value="1"/>
</dbReference>
<gene>
    <name evidence="7" type="primary">proA</name>
    <name evidence="10" type="ORF">Dthio_PD3075</name>
</gene>
<comment type="caution">
    <text evidence="10">The sequence shown here is derived from an EMBL/GenBank/DDBJ whole genome shotgun (WGS) entry which is preliminary data.</text>
</comment>
<dbReference type="PANTHER" id="PTHR11063">
    <property type="entry name" value="GLUTAMATE SEMIALDEHYDE DEHYDROGENASE"/>
    <property type="match status" value="1"/>
</dbReference>
<evidence type="ECO:0000256" key="3">
    <source>
        <dbReference type="ARBA" id="ARBA00022650"/>
    </source>
</evidence>
<organism evidence="10 11">
    <name type="scientific">Desulfonatronospira thiodismutans ASO3-1</name>
    <dbReference type="NCBI Taxonomy" id="555779"/>
    <lineage>
        <taxon>Bacteria</taxon>
        <taxon>Pseudomonadati</taxon>
        <taxon>Thermodesulfobacteriota</taxon>
        <taxon>Desulfovibrionia</taxon>
        <taxon>Desulfovibrionales</taxon>
        <taxon>Desulfonatronovibrionaceae</taxon>
        <taxon>Desulfonatronospira</taxon>
    </lineage>
</organism>
<keyword evidence="5 7" id="KW-0560">Oxidoreductase</keyword>
<protein>
    <recommendedName>
        <fullName evidence="7">Gamma-glutamyl phosphate reductase</fullName>
        <shortName evidence="7">GPR</shortName>
        <ecNumber evidence="7">1.2.1.41</ecNumber>
    </recommendedName>
    <alternativeName>
        <fullName evidence="7">Glutamate-5-semialdehyde dehydrogenase</fullName>
    </alternativeName>
    <alternativeName>
        <fullName evidence="7">Glutamyl-gamma-semialdehyde dehydrogenase</fullName>
        <shortName evidence="7">GSA dehydrogenase</shortName>
    </alternativeName>
</protein>
<dbReference type="Gene3D" id="3.40.605.10">
    <property type="entry name" value="Aldehyde Dehydrogenase, Chain A, domain 1"/>
    <property type="match status" value="1"/>
</dbReference>
<evidence type="ECO:0000256" key="8">
    <source>
        <dbReference type="SAM" id="MobiDB-lite"/>
    </source>
</evidence>